<organism evidence="2 3">
    <name type="scientific">Dreissena polymorpha</name>
    <name type="common">Zebra mussel</name>
    <name type="synonym">Mytilus polymorpha</name>
    <dbReference type="NCBI Taxonomy" id="45954"/>
    <lineage>
        <taxon>Eukaryota</taxon>
        <taxon>Metazoa</taxon>
        <taxon>Spiralia</taxon>
        <taxon>Lophotrochozoa</taxon>
        <taxon>Mollusca</taxon>
        <taxon>Bivalvia</taxon>
        <taxon>Autobranchia</taxon>
        <taxon>Heteroconchia</taxon>
        <taxon>Euheterodonta</taxon>
        <taxon>Imparidentia</taxon>
        <taxon>Neoheterodontei</taxon>
        <taxon>Myida</taxon>
        <taxon>Dreissenoidea</taxon>
        <taxon>Dreissenidae</taxon>
        <taxon>Dreissena</taxon>
    </lineage>
</organism>
<dbReference type="AlphaFoldDB" id="A0A9D4NGB0"/>
<gene>
    <name evidence="2" type="ORF">DPMN_018241</name>
</gene>
<comment type="caution">
    <text evidence="2">The sequence shown here is derived from an EMBL/GenBank/DDBJ whole genome shotgun (WGS) entry which is preliminary data.</text>
</comment>
<protein>
    <submittedName>
        <fullName evidence="2">Uncharacterized protein</fullName>
    </submittedName>
</protein>
<accession>A0A9D4NGB0</accession>
<dbReference type="EMBL" id="JAIWYP010000001">
    <property type="protein sequence ID" value="KAH3894083.1"/>
    <property type="molecule type" value="Genomic_DNA"/>
</dbReference>
<keyword evidence="3" id="KW-1185">Reference proteome</keyword>
<proteinExistence type="predicted"/>
<evidence type="ECO:0000313" key="2">
    <source>
        <dbReference type="EMBL" id="KAH3894083.1"/>
    </source>
</evidence>
<evidence type="ECO:0000313" key="3">
    <source>
        <dbReference type="Proteomes" id="UP000828390"/>
    </source>
</evidence>
<dbReference type="PANTHER" id="PTHR45823:SF1">
    <property type="entry name" value="T-SNARE COILED-COIL HOMOLOGY DOMAIN-CONTAINING PROTEIN"/>
    <property type="match status" value="1"/>
</dbReference>
<reference evidence="2" key="1">
    <citation type="journal article" date="2019" name="bioRxiv">
        <title>The Genome of the Zebra Mussel, Dreissena polymorpha: A Resource for Invasive Species Research.</title>
        <authorList>
            <person name="McCartney M.A."/>
            <person name="Auch B."/>
            <person name="Kono T."/>
            <person name="Mallez S."/>
            <person name="Zhang Y."/>
            <person name="Obille A."/>
            <person name="Becker A."/>
            <person name="Abrahante J.E."/>
            <person name="Garbe J."/>
            <person name="Badalamenti J.P."/>
            <person name="Herman A."/>
            <person name="Mangelson H."/>
            <person name="Liachko I."/>
            <person name="Sullivan S."/>
            <person name="Sone E.D."/>
            <person name="Koren S."/>
            <person name="Silverstein K.A.T."/>
            <person name="Beckman K.B."/>
            <person name="Gohl D.M."/>
        </authorList>
    </citation>
    <scope>NUCLEOTIDE SEQUENCE</scope>
    <source>
        <strain evidence="2">Duluth1</strain>
        <tissue evidence="2">Whole animal</tissue>
    </source>
</reference>
<feature type="coiled-coil region" evidence="1">
    <location>
        <begin position="6"/>
        <end position="33"/>
    </location>
</feature>
<evidence type="ECO:0000256" key="1">
    <source>
        <dbReference type="SAM" id="Coils"/>
    </source>
</evidence>
<dbReference type="PANTHER" id="PTHR45823">
    <property type="entry name" value="T-SNARE COILED-COIL HOMOLOGY DOMAIN-CONTAINING PROTEIN"/>
    <property type="match status" value="1"/>
</dbReference>
<reference evidence="2" key="2">
    <citation type="submission" date="2020-11" db="EMBL/GenBank/DDBJ databases">
        <authorList>
            <person name="McCartney M.A."/>
            <person name="Auch B."/>
            <person name="Kono T."/>
            <person name="Mallez S."/>
            <person name="Becker A."/>
            <person name="Gohl D.M."/>
            <person name="Silverstein K.A.T."/>
            <person name="Koren S."/>
            <person name="Bechman K.B."/>
            <person name="Herman A."/>
            <person name="Abrahante J.E."/>
            <person name="Garbe J."/>
        </authorList>
    </citation>
    <scope>NUCLEOTIDE SEQUENCE</scope>
    <source>
        <strain evidence="2">Duluth1</strain>
        <tissue evidence="2">Whole animal</tissue>
    </source>
</reference>
<dbReference type="Proteomes" id="UP000828390">
    <property type="component" value="Unassembled WGS sequence"/>
</dbReference>
<sequence length="181" mass="20633">MAQGGDASLLEAMERLKRENEALVAKCKTLTLEKELDTLERDKIRNGLYTPVPERETPVPQSNPNDFEENITLKKTPLKPLSIVKAATYDGKSSWRDYRAHFETCAVINQWEYSDKGLHLAVSLRGQAQGVLGNLAHNSRDYDSLLQALEERFEPPYQTELYRVQLRDRRQKASETLGELG</sequence>
<name>A0A9D4NGB0_DREPO</name>
<keyword evidence="1" id="KW-0175">Coiled coil</keyword>